<feature type="binding site" evidence="18">
    <location>
        <position position="381"/>
    </location>
    <ligand>
        <name>acetyl-CoA</name>
        <dbReference type="ChEBI" id="CHEBI:57288"/>
    </ligand>
</feature>
<feature type="binding site" evidence="18">
    <location>
        <position position="171"/>
    </location>
    <ligand>
        <name>UDP-N-acetyl-alpha-D-glucosamine</name>
        <dbReference type="ChEBI" id="CHEBI:57705"/>
    </ligand>
</feature>
<protein>
    <recommendedName>
        <fullName evidence="18">Bifunctional protein GlmU</fullName>
    </recommendedName>
    <domain>
        <recommendedName>
            <fullName evidence="18">UDP-N-acetylglucosamine pyrophosphorylase</fullName>
            <ecNumber evidence="18">2.7.7.23</ecNumber>
        </recommendedName>
        <alternativeName>
            <fullName evidence="18">N-acetylglucosamine-1-phosphate uridyltransferase</fullName>
        </alternativeName>
    </domain>
    <domain>
        <recommendedName>
            <fullName evidence="18">Glucosamine-1-phosphate N-acetyltransferase</fullName>
            <ecNumber evidence="18">2.3.1.157</ecNumber>
        </recommendedName>
    </domain>
</protein>
<dbReference type="GO" id="GO:0019134">
    <property type="term" value="F:glucosamine-1-phosphate N-acetyltransferase activity"/>
    <property type="evidence" value="ECO:0007669"/>
    <property type="project" value="UniProtKB-UniRule"/>
</dbReference>
<comment type="pathway">
    <text evidence="18">Bacterial outer membrane biogenesis; LPS lipid A biosynthesis.</text>
</comment>
<dbReference type="SUPFAM" id="SSF51161">
    <property type="entry name" value="Trimeric LpxA-like enzymes"/>
    <property type="match status" value="1"/>
</dbReference>
<comment type="catalytic activity">
    <reaction evidence="16 18">
        <text>N-acetyl-alpha-D-glucosamine 1-phosphate + UTP + H(+) = UDP-N-acetyl-alpha-D-glucosamine + diphosphate</text>
        <dbReference type="Rhea" id="RHEA:13509"/>
        <dbReference type="ChEBI" id="CHEBI:15378"/>
        <dbReference type="ChEBI" id="CHEBI:33019"/>
        <dbReference type="ChEBI" id="CHEBI:46398"/>
        <dbReference type="ChEBI" id="CHEBI:57705"/>
        <dbReference type="ChEBI" id="CHEBI:57776"/>
        <dbReference type="EC" id="2.7.7.23"/>
    </reaction>
</comment>
<keyword evidence="10 18" id="KW-0133">Cell shape</keyword>
<feature type="binding site" evidence="18">
    <location>
        <begin position="387"/>
        <end position="388"/>
    </location>
    <ligand>
        <name>acetyl-CoA</name>
        <dbReference type="ChEBI" id="CHEBI:57288"/>
    </ligand>
</feature>
<dbReference type="InterPro" id="IPR025877">
    <property type="entry name" value="MobA-like_NTP_Trfase"/>
</dbReference>
<dbReference type="AlphaFoldDB" id="A0A6L5Y9P3"/>
<dbReference type="EMBL" id="VUNH01000001">
    <property type="protein sequence ID" value="MST54718.1"/>
    <property type="molecule type" value="Genomic_DNA"/>
</dbReference>
<feature type="binding site" evidence="18">
    <location>
        <position position="108"/>
    </location>
    <ligand>
        <name>Mg(2+)</name>
        <dbReference type="ChEBI" id="CHEBI:18420"/>
    </ligand>
</feature>
<feature type="region of interest" description="Pyrophosphorylase" evidence="18">
    <location>
        <begin position="1"/>
        <end position="230"/>
    </location>
</feature>
<dbReference type="UniPathway" id="UPA00973"/>
<dbReference type="InterPro" id="IPR005882">
    <property type="entry name" value="Bifunctional_GlmU"/>
</dbReference>
<evidence type="ECO:0000256" key="9">
    <source>
        <dbReference type="ARBA" id="ARBA00022842"/>
    </source>
</evidence>
<keyword evidence="14 18" id="KW-0961">Cell wall biogenesis/degradation</keyword>
<comment type="cofactor">
    <cofactor evidence="18">
        <name>Mg(2+)</name>
        <dbReference type="ChEBI" id="CHEBI:18420"/>
    </cofactor>
    <text evidence="18">Binds 1 Mg(2+) ion per subunit.</text>
</comment>
<feature type="binding site" evidence="18">
    <location>
        <position position="143"/>
    </location>
    <ligand>
        <name>UDP-N-acetyl-alpha-D-glucosamine</name>
        <dbReference type="ChEBI" id="CHEBI:57705"/>
    </ligand>
</feature>
<dbReference type="PANTHER" id="PTHR43584">
    <property type="entry name" value="NUCLEOTIDYL TRANSFERASE"/>
    <property type="match status" value="1"/>
</dbReference>
<comment type="similarity">
    <text evidence="2 18">In the C-terminal section; belongs to the transferase hexapeptide repeat family.</text>
</comment>
<comment type="pathway">
    <text evidence="18">Nucleotide-sugar biosynthesis; UDP-N-acetyl-alpha-D-glucosamine biosynthesis; UDP-N-acetyl-alpha-D-glucosamine from N-acetyl-alpha-D-glucosamine 1-phosphate: step 1/1.</text>
</comment>
<dbReference type="GO" id="GO:0005737">
    <property type="term" value="C:cytoplasm"/>
    <property type="evidence" value="ECO:0007669"/>
    <property type="project" value="UniProtKB-SubCell"/>
</dbReference>
<dbReference type="GO" id="GO:0016020">
    <property type="term" value="C:membrane"/>
    <property type="evidence" value="ECO:0007669"/>
    <property type="project" value="GOC"/>
</dbReference>
<sequence length="464" mass="50106">MTRPEKCSALILAAGKGTRMQSAVPKVMQPLLEEPMLYYVLRALRAAGIDDIAVVAGHGGQHVEAWLAQNAPDAKVIWQKEQLGTGHAVMTAVDWIRERDRILVVNGDMPMITEQEIGSFLDHADAADAAFMTCDLDEPASYGRVVRSGSGVRIVEAKDASPEQLRISEINAGVYVFAVPTLLEGLSGLTQNNSQREYYIVDLISWACRRGLNVVPVKLGAENLAGVNNPLELAALSLKMRDRLLAAWMLKGVKCVDPSTAWVSPRVVFHGEAFLSPNVQIWGCSEIGAGCRLGSGTILRRCILKDNVQCLGYVVAEDIVAEENVKMGPFCFLRDGTHLLRDSFAGKFVEIKNSEIGAGTKVPHLSYMGDAVIGAETNIGAASVTCNYDGVNKNKTRIGDRCFIGSDTMFVAPVNIGDGAVIGAGSVITRDVPAGALAVARNRQVVREGWAQRKKAEREKNMEA</sequence>
<dbReference type="CDD" id="cd03353">
    <property type="entry name" value="LbH_GlmU_C"/>
    <property type="match status" value="1"/>
</dbReference>
<feature type="binding site" evidence="18">
    <location>
        <begin position="84"/>
        <end position="85"/>
    </location>
    <ligand>
        <name>UDP-N-acetyl-alpha-D-glucosamine</name>
        <dbReference type="ChEBI" id="CHEBI:57705"/>
    </ligand>
</feature>
<feature type="region of interest" description="Linker" evidence="18">
    <location>
        <begin position="231"/>
        <end position="251"/>
    </location>
</feature>
<feature type="binding site" evidence="18">
    <location>
        <position position="352"/>
    </location>
    <ligand>
        <name>UDP-N-acetyl-alpha-D-glucosamine</name>
        <dbReference type="ChEBI" id="CHEBI:57705"/>
    </ligand>
</feature>
<dbReference type="EC" id="2.7.7.23" evidence="18"/>
<keyword evidence="13 18" id="KW-0012">Acyltransferase</keyword>
<keyword evidence="4 18" id="KW-0963">Cytoplasm</keyword>
<proteinExistence type="inferred from homology"/>
<dbReference type="Proteomes" id="UP000473699">
    <property type="component" value="Unassembled WGS sequence"/>
</dbReference>
<dbReference type="InterPro" id="IPR038009">
    <property type="entry name" value="GlmU_C_LbH"/>
</dbReference>
<dbReference type="Pfam" id="PF14602">
    <property type="entry name" value="Hexapep_2"/>
    <property type="match status" value="1"/>
</dbReference>
<dbReference type="PANTHER" id="PTHR43584:SF3">
    <property type="entry name" value="BIFUNCTIONAL PROTEIN GLMU"/>
    <property type="match status" value="1"/>
</dbReference>
<evidence type="ECO:0000256" key="2">
    <source>
        <dbReference type="ARBA" id="ARBA00007707"/>
    </source>
</evidence>
<keyword evidence="5 18" id="KW-0808">Transferase</keyword>
<keyword evidence="21" id="KW-1185">Reference proteome</keyword>
<organism evidence="20 21">
    <name type="scientific">Pyramidobacter porci</name>
    <dbReference type="NCBI Taxonomy" id="2605789"/>
    <lineage>
        <taxon>Bacteria</taxon>
        <taxon>Thermotogati</taxon>
        <taxon>Synergistota</taxon>
        <taxon>Synergistia</taxon>
        <taxon>Synergistales</taxon>
        <taxon>Dethiosulfovibrionaceae</taxon>
        <taxon>Pyramidobacter</taxon>
    </lineage>
</organism>
<dbReference type="Gene3D" id="2.160.10.10">
    <property type="entry name" value="Hexapeptide repeat proteins"/>
    <property type="match status" value="1"/>
</dbReference>
<feature type="binding site" evidence="18">
    <location>
        <position position="334"/>
    </location>
    <ligand>
        <name>UDP-N-acetyl-alpha-D-glucosamine</name>
        <dbReference type="ChEBI" id="CHEBI:57705"/>
    </ligand>
</feature>
<evidence type="ECO:0000256" key="10">
    <source>
        <dbReference type="ARBA" id="ARBA00022960"/>
    </source>
</evidence>
<keyword evidence="12 18" id="KW-0511">Multifunctional enzyme</keyword>
<evidence type="ECO:0000256" key="8">
    <source>
        <dbReference type="ARBA" id="ARBA00022737"/>
    </source>
</evidence>
<evidence type="ECO:0000313" key="20">
    <source>
        <dbReference type="EMBL" id="MST54718.1"/>
    </source>
</evidence>
<dbReference type="InterPro" id="IPR029044">
    <property type="entry name" value="Nucleotide-diphossugar_trans"/>
</dbReference>
<feature type="active site" description="Proton acceptor" evidence="18">
    <location>
        <position position="364"/>
    </location>
</feature>
<dbReference type="Pfam" id="PF12804">
    <property type="entry name" value="NTP_transf_3"/>
    <property type="match status" value="1"/>
</dbReference>
<dbReference type="UniPathway" id="UPA00113">
    <property type="reaction ID" value="UER00532"/>
</dbReference>
<dbReference type="GO" id="GO:0006048">
    <property type="term" value="P:UDP-N-acetylglucosamine biosynthetic process"/>
    <property type="evidence" value="ECO:0007669"/>
    <property type="project" value="UniProtKB-UniPathway"/>
</dbReference>
<dbReference type="InterPro" id="IPR011004">
    <property type="entry name" value="Trimer_LpxA-like_sf"/>
</dbReference>
<comment type="caution">
    <text evidence="18">Lacks conserved residue(s) required for the propagation of feature annotation.</text>
</comment>
<evidence type="ECO:0000256" key="1">
    <source>
        <dbReference type="ARBA" id="ARBA00004496"/>
    </source>
</evidence>
<comment type="caution">
    <text evidence="20">The sequence shown here is derived from an EMBL/GenBank/DDBJ whole genome shotgun (WGS) entry which is preliminary data.</text>
</comment>
<feature type="domain" description="MobA-like NTP transferase" evidence="19">
    <location>
        <begin position="9"/>
        <end position="173"/>
    </location>
</feature>
<dbReference type="EC" id="2.3.1.157" evidence="18"/>
<dbReference type="InterPro" id="IPR050065">
    <property type="entry name" value="GlmU-like"/>
</dbReference>
<evidence type="ECO:0000256" key="4">
    <source>
        <dbReference type="ARBA" id="ARBA00022490"/>
    </source>
</evidence>
<evidence type="ECO:0000256" key="3">
    <source>
        <dbReference type="ARBA" id="ARBA00007947"/>
    </source>
</evidence>
<feature type="region of interest" description="N-acetyltransferase" evidence="18">
    <location>
        <begin position="252"/>
        <end position="464"/>
    </location>
</feature>
<comment type="subcellular location">
    <subcellularLocation>
        <location evidence="1 18">Cytoplasm</location>
    </subcellularLocation>
</comment>
<evidence type="ECO:0000256" key="12">
    <source>
        <dbReference type="ARBA" id="ARBA00023268"/>
    </source>
</evidence>
<name>A0A6L5Y9P3_9BACT</name>
<feature type="binding site" evidence="18">
    <location>
        <position position="79"/>
    </location>
    <ligand>
        <name>UDP-N-acetyl-alpha-D-glucosamine</name>
        <dbReference type="ChEBI" id="CHEBI:57705"/>
    </ligand>
</feature>
<evidence type="ECO:0000256" key="7">
    <source>
        <dbReference type="ARBA" id="ARBA00022723"/>
    </source>
</evidence>
<feature type="binding site" evidence="18">
    <location>
        <begin position="12"/>
        <end position="15"/>
    </location>
    <ligand>
        <name>UDP-N-acetyl-alpha-D-glucosamine</name>
        <dbReference type="ChEBI" id="CHEBI:57705"/>
    </ligand>
</feature>
<feature type="binding site" evidence="18">
    <location>
        <position position="228"/>
    </location>
    <ligand>
        <name>UDP-N-acetyl-alpha-D-glucosamine</name>
        <dbReference type="ChEBI" id="CHEBI:57705"/>
    </ligand>
</feature>
<dbReference type="GO" id="GO:0071555">
    <property type="term" value="P:cell wall organization"/>
    <property type="evidence" value="ECO:0007669"/>
    <property type="project" value="UniProtKB-KW"/>
</dbReference>
<evidence type="ECO:0000259" key="19">
    <source>
        <dbReference type="Pfam" id="PF12804"/>
    </source>
</evidence>
<evidence type="ECO:0000256" key="13">
    <source>
        <dbReference type="ARBA" id="ARBA00023315"/>
    </source>
</evidence>
<dbReference type="RefSeq" id="WP_154527836.1">
    <property type="nucleotide sequence ID" value="NZ_VUNH01000001.1"/>
</dbReference>
<dbReference type="NCBIfam" id="TIGR01173">
    <property type="entry name" value="glmU"/>
    <property type="match status" value="1"/>
</dbReference>
<dbReference type="InterPro" id="IPR001451">
    <property type="entry name" value="Hexapep"/>
</dbReference>
<evidence type="ECO:0000256" key="5">
    <source>
        <dbReference type="ARBA" id="ARBA00022679"/>
    </source>
</evidence>
<evidence type="ECO:0000256" key="6">
    <source>
        <dbReference type="ARBA" id="ARBA00022695"/>
    </source>
</evidence>
<comment type="pathway">
    <text evidence="18">Nucleotide-sugar biosynthesis; UDP-N-acetyl-alpha-D-glucosamine biosynthesis; N-acetyl-alpha-D-glucosamine 1-phosphate from alpha-D-glucosamine 6-phosphate (route II): step 2/2.</text>
</comment>
<dbReference type="CDD" id="cd02540">
    <property type="entry name" value="GT2_GlmU_N_bac"/>
    <property type="match status" value="1"/>
</dbReference>
<keyword evidence="7 18" id="KW-0479">Metal-binding</keyword>
<keyword evidence="9 18" id="KW-0460">Magnesium</keyword>
<dbReference type="GO" id="GO:0008360">
    <property type="term" value="P:regulation of cell shape"/>
    <property type="evidence" value="ECO:0007669"/>
    <property type="project" value="UniProtKB-KW"/>
</dbReference>
<keyword evidence="8 18" id="KW-0677">Repeat</keyword>
<dbReference type="GO" id="GO:0003977">
    <property type="term" value="F:UDP-N-acetylglucosamine diphosphorylase activity"/>
    <property type="evidence" value="ECO:0007669"/>
    <property type="project" value="UniProtKB-UniRule"/>
</dbReference>
<dbReference type="SUPFAM" id="SSF53448">
    <property type="entry name" value="Nucleotide-diphospho-sugar transferases"/>
    <property type="match status" value="1"/>
</dbReference>
<comment type="subunit">
    <text evidence="18">Homotrimer.</text>
</comment>
<dbReference type="GO" id="GO:0000902">
    <property type="term" value="P:cell morphogenesis"/>
    <property type="evidence" value="ECO:0007669"/>
    <property type="project" value="UniProtKB-UniRule"/>
</dbReference>
<feature type="binding site" evidence="18">
    <location>
        <position position="406"/>
    </location>
    <ligand>
        <name>acetyl-CoA</name>
        <dbReference type="ChEBI" id="CHEBI:57288"/>
    </ligand>
</feature>
<evidence type="ECO:0000256" key="15">
    <source>
        <dbReference type="ARBA" id="ARBA00048247"/>
    </source>
</evidence>
<evidence type="ECO:0000256" key="16">
    <source>
        <dbReference type="ARBA" id="ARBA00048493"/>
    </source>
</evidence>
<evidence type="ECO:0000256" key="11">
    <source>
        <dbReference type="ARBA" id="ARBA00022984"/>
    </source>
</evidence>
<feature type="binding site" evidence="18">
    <location>
        <position position="367"/>
    </location>
    <ligand>
        <name>UDP-N-acetyl-alpha-D-glucosamine</name>
        <dbReference type="ChEBI" id="CHEBI:57705"/>
    </ligand>
</feature>
<keyword evidence="11 18" id="KW-0573">Peptidoglycan synthesis</keyword>
<feature type="binding site" evidence="18">
    <location>
        <position position="156"/>
    </location>
    <ligand>
        <name>UDP-N-acetyl-alpha-D-glucosamine</name>
        <dbReference type="ChEBI" id="CHEBI:57705"/>
    </ligand>
</feature>
<evidence type="ECO:0000256" key="14">
    <source>
        <dbReference type="ARBA" id="ARBA00023316"/>
    </source>
</evidence>
<comment type="catalytic activity">
    <reaction evidence="15 18">
        <text>alpha-D-glucosamine 1-phosphate + acetyl-CoA = N-acetyl-alpha-D-glucosamine 1-phosphate + CoA + H(+)</text>
        <dbReference type="Rhea" id="RHEA:13725"/>
        <dbReference type="ChEBI" id="CHEBI:15378"/>
        <dbReference type="ChEBI" id="CHEBI:57287"/>
        <dbReference type="ChEBI" id="CHEBI:57288"/>
        <dbReference type="ChEBI" id="CHEBI:57776"/>
        <dbReference type="ChEBI" id="CHEBI:58516"/>
        <dbReference type="EC" id="2.3.1.157"/>
    </reaction>
</comment>
<feature type="binding site" evidence="18">
    <location>
        <position position="378"/>
    </location>
    <ligand>
        <name>UDP-N-acetyl-alpha-D-glucosamine</name>
        <dbReference type="ChEBI" id="CHEBI:57705"/>
    </ligand>
</feature>
<dbReference type="Gene3D" id="3.90.550.10">
    <property type="entry name" value="Spore Coat Polysaccharide Biosynthesis Protein SpsA, Chain A"/>
    <property type="match status" value="1"/>
</dbReference>
<feature type="binding site" evidence="18">
    <location>
        <position position="228"/>
    </location>
    <ligand>
        <name>Mg(2+)</name>
        <dbReference type="ChEBI" id="CHEBI:18420"/>
    </ligand>
</feature>
<reference evidence="20 21" key="1">
    <citation type="submission" date="2019-08" db="EMBL/GenBank/DDBJ databases">
        <title>In-depth cultivation of the pig gut microbiome towards novel bacterial diversity and tailored functional studies.</title>
        <authorList>
            <person name="Wylensek D."/>
            <person name="Hitch T.C.A."/>
            <person name="Clavel T."/>
        </authorList>
    </citation>
    <scope>NUCLEOTIDE SEQUENCE [LARGE SCALE GENOMIC DNA]</scope>
    <source>
        <strain evidence="20 21">SM-530-WT-4B</strain>
    </source>
</reference>
<dbReference type="GO" id="GO:0000287">
    <property type="term" value="F:magnesium ion binding"/>
    <property type="evidence" value="ECO:0007669"/>
    <property type="project" value="UniProtKB-UniRule"/>
</dbReference>
<feature type="binding site" evidence="18">
    <location>
        <position position="441"/>
    </location>
    <ligand>
        <name>acetyl-CoA</name>
        <dbReference type="ChEBI" id="CHEBI:57288"/>
    </ligand>
</feature>
<dbReference type="GO" id="GO:0009245">
    <property type="term" value="P:lipid A biosynthetic process"/>
    <property type="evidence" value="ECO:0007669"/>
    <property type="project" value="UniProtKB-UniRule"/>
</dbReference>
<comment type="function">
    <text evidence="17 18">Catalyzes the last two sequential reactions in the de novo biosynthetic pathway for UDP-N-acetylglucosamine (UDP-GlcNAc). The C-terminal domain catalyzes the transfer of acetyl group from acetyl coenzyme A to glucosamine-1-phosphate (GlcN-1-P) to produce N-acetylglucosamine-1-phosphate (GlcNAc-1-P), which is converted into UDP-GlcNAc by the transfer of uridine 5-monophosphate (from uridine 5-triphosphate), a reaction catalyzed by the N-terminal domain.</text>
</comment>
<accession>A0A6L5Y9P3</accession>
<comment type="similarity">
    <text evidence="3 18">In the N-terminal section; belongs to the N-acetylglucosamine-1-phosphate uridyltransferase family.</text>
</comment>
<evidence type="ECO:0000313" key="21">
    <source>
        <dbReference type="Proteomes" id="UP000473699"/>
    </source>
</evidence>
<feature type="binding site" evidence="18">
    <location>
        <position position="26"/>
    </location>
    <ligand>
        <name>UDP-N-acetyl-alpha-D-glucosamine</name>
        <dbReference type="ChEBI" id="CHEBI:57705"/>
    </ligand>
</feature>
<evidence type="ECO:0000256" key="18">
    <source>
        <dbReference type="HAMAP-Rule" id="MF_01631"/>
    </source>
</evidence>
<keyword evidence="6 18" id="KW-0548">Nucleotidyltransferase</keyword>
<feature type="binding site" evidence="18">
    <location>
        <position position="424"/>
    </location>
    <ligand>
        <name>acetyl-CoA</name>
        <dbReference type="ChEBI" id="CHEBI:57288"/>
    </ligand>
</feature>
<dbReference type="HAMAP" id="MF_01631">
    <property type="entry name" value="GlmU"/>
    <property type="match status" value="1"/>
</dbReference>
<gene>
    <name evidence="18 20" type="primary">glmU</name>
    <name evidence="20" type="ORF">FYJ74_01435</name>
</gene>
<evidence type="ECO:0000256" key="17">
    <source>
        <dbReference type="ARBA" id="ARBA00049628"/>
    </source>
</evidence>
<dbReference type="GO" id="GO:0009252">
    <property type="term" value="P:peptidoglycan biosynthetic process"/>
    <property type="evidence" value="ECO:0007669"/>
    <property type="project" value="UniProtKB-UniRule"/>
</dbReference>